<gene>
    <name evidence="1" type="ORF">CY0110_12617</name>
</gene>
<dbReference type="eggNOG" id="ENOG5032A9G">
    <property type="taxonomic scope" value="Bacteria"/>
</dbReference>
<accession>A3IQQ4</accession>
<comment type="caution">
    <text evidence="1">The sequence shown here is derived from an EMBL/GenBank/DDBJ whole genome shotgun (WGS) entry which is preliminary data.</text>
</comment>
<protein>
    <submittedName>
        <fullName evidence="1">Uncharacterized protein</fullName>
    </submittedName>
</protein>
<dbReference type="Proteomes" id="UP000003781">
    <property type="component" value="Unassembled WGS sequence"/>
</dbReference>
<keyword evidence="2" id="KW-1185">Reference proteome</keyword>
<dbReference type="EMBL" id="AAXW01000016">
    <property type="protein sequence ID" value="EAZ91109.1"/>
    <property type="molecule type" value="Genomic_DNA"/>
</dbReference>
<evidence type="ECO:0000313" key="1">
    <source>
        <dbReference type="EMBL" id="EAZ91109.1"/>
    </source>
</evidence>
<sequence length="87" mass="10314">MSDEELKKLIESNARAIEALTNNFASFQKEWQKDRRGIYQLLGQLTRSMSDFYEVQSDFYGRFDQIEERQAKMTEILDRLSPSDNNQ</sequence>
<organism evidence="1 2">
    <name type="scientific">Crocosphaera chwakensis CCY0110</name>
    <dbReference type="NCBI Taxonomy" id="391612"/>
    <lineage>
        <taxon>Bacteria</taxon>
        <taxon>Bacillati</taxon>
        <taxon>Cyanobacteriota</taxon>
        <taxon>Cyanophyceae</taxon>
        <taxon>Oscillatoriophycideae</taxon>
        <taxon>Chroococcales</taxon>
        <taxon>Aphanothecaceae</taxon>
        <taxon>Crocosphaera</taxon>
        <taxon>Crocosphaera chwakensis</taxon>
    </lineage>
</organism>
<evidence type="ECO:0000313" key="2">
    <source>
        <dbReference type="Proteomes" id="UP000003781"/>
    </source>
</evidence>
<proteinExistence type="predicted"/>
<dbReference type="AlphaFoldDB" id="A3IQQ4"/>
<dbReference type="OrthoDB" id="427250at2"/>
<name>A3IQQ4_9CHRO</name>
<reference evidence="1 2" key="1">
    <citation type="submission" date="2007-03" db="EMBL/GenBank/DDBJ databases">
        <authorList>
            <person name="Stal L."/>
            <person name="Ferriera S."/>
            <person name="Johnson J."/>
            <person name="Kravitz S."/>
            <person name="Beeson K."/>
            <person name="Sutton G."/>
            <person name="Rogers Y.-H."/>
            <person name="Friedman R."/>
            <person name="Frazier M."/>
            <person name="Venter J.C."/>
        </authorList>
    </citation>
    <scope>NUCLEOTIDE SEQUENCE [LARGE SCALE GENOMIC DNA]</scope>
    <source>
        <strain evidence="1 2">CCY0110</strain>
    </source>
</reference>